<evidence type="ECO:0000313" key="1">
    <source>
        <dbReference type="EMBL" id="OSJ26551.1"/>
    </source>
</evidence>
<gene>
    <name evidence="1" type="ORF">BSZ19_35370</name>
</gene>
<dbReference type="InterPro" id="IPR036590">
    <property type="entry name" value="SRAP-like"/>
</dbReference>
<accession>A0A1Y2JEA5</accession>
<dbReference type="Proteomes" id="UP000193335">
    <property type="component" value="Unassembled WGS sequence"/>
</dbReference>
<organism evidence="1 2">
    <name type="scientific">Bradyrhizobium japonicum</name>
    <dbReference type="NCBI Taxonomy" id="375"/>
    <lineage>
        <taxon>Bacteria</taxon>
        <taxon>Pseudomonadati</taxon>
        <taxon>Pseudomonadota</taxon>
        <taxon>Alphaproteobacteria</taxon>
        <taxon>Hyphomicrobiales</taxon>
        <taxon>Nitrobacteraceae</taxon>
        <taxon>Bradyrhizobium</taxon>
    </lineage>
</organism>
<evidence type="ECO:0000313" key="2">
    <source>
        <dbReference type="Proteomes" id="UP000193335"/>
    </source>
</evidence>
<protein>
    <submittedName>
        <fullName evidence="1">Uncharacterized protein</fullName>
    </submittedName>
</protein>
<dbReference type="SUPFAM" id="SSF143081">
    <property type="entry name" value="BB1717-like"/>
    <property type="match status" value="1"/>
</dbReference>
<proteinExistence type="predicted"/>
<dbReference type="AlphaFoldDB" id="A0A1Y2JEA5"/>
<dbReference type="EMBL" id="NAFL01000276">
    <property type="protein sequence ID" value="OSJ26551.1"/>
    <property type="molecule type" value="Genomic_DNA"/>
</dbReference>
<comment type="caution">
    <text evidence="1">The sequence shown here is derived from an EMBL/GenBank/DDBJ whole genome shotgun (WGS) entry which is preliminary data.</text>
</comment>
<reference evidence="1 2" key="1">
    <citation type="submission" date="2017-03" db="EMBL/GenBank/DDBJ databases">
        <title>Whole genome sequences of fourteen strains of Bradyrhizobium canariense and one strain of Bradyrhizobium japonicum isolated from Lupinus (Papilionoideae: Genisteae) species in Algeria.</title>
        <authorList>
            <person name="Crovadore J."/>
            <person name="Chekireb D."/>
            <person name="Brachmann A."/>
            <person name="Chablais R."/>
            <person name="Cochard B."/>
            <person name="Lefort F."/>
        </authorList>
    </citation>
    <scope>NUCLEOTIDE SEQUENCE [LARGE SCALE GENOMIC DNA]</scope>
    <source>
        <strain evidence="1 2">UBMA197</strain>
    </source>
</reference>
<sequence>MLRDHAHLVQRVQRGGGDIGLAIDERAPLACIAAIWTNWTPLRKEGGTTNDLFTFLTPEPHLEVGAIILEQSR</sequence>
<name>A0A1Y2JEA5_BRAJP</name>